<evidence type="ECO:0000256" key="1">
    <source>
        <dbReference type="ARBA" id="ARBA00022679"/>
    </source>
</evidence>
<dbReference type="InterPro" id="IPR016181">
    <property type="entry name" value="Acyl_CoA_acyltransferase"/>
</dbReference>
<dbReference type="PROSITE" id="PS51186">
    <property type="entry name" value="GNAT"/>
    <property type="match status" value="1"/>
</dbReference>
<feature type="domain" description="N-acetyltransferase" evidence="2">
    <location>
        <begin position="3"/>
        <end position="170"/>
    </location>
</feature>
<dbReference type="OrthoDB" id="273614at2"/>
<gene>
    <name evidence="3" type="ORF">CLV92_101321</name>
</gene>
<keyword evidence="1 3" id="KW-0808">Transferase</keyword>
<evidence type="ECO:0000313" key="4">
    <source>
        <dbReference type="Proteomes" id="UP000239485"/>
    </source>
</evidence>
<sequence length="183" mass="19115">MSITVRAARPEELEAVGGLCEEAYRVEGYLDEDPTAQAYVAKLRDAAGRARDARLLVAVDAAGAVVGTITYALAGTPWAQMAGPGEAELRMLAVDPGARGRGVAEALTRRAVAEAAEAGARRVVLCSLPAMHAAHRLYERLGFSRTPELDWADGEVALLGYALSVAATRPGSGPAGHEFSTRG</sequence>
<dbReference type="Proteomes" id="UP000239485">
    <property type="component" value="Unassembled WGS sequence"/>
</dbReference>
<keyword evidence="3" id="KW-0012">Acyltransferase</keyword>
<comment type="caution">
    <text evidence="3">The sequence shown here is derived from an EMBL/GenBank/DDBJ whole genome shotgun (WGS) entry which is preliminary data.</text>
</comment>
<dbReference type="InterPro" id="IPR050769">
    <property type="entry name" value="NAT_camello-type"/>
</dbReference>
<proteinExistence type="predicted"/>
<evidence type="ECO:0000259" key="2">
    <source>
        <dbReference type="PROSITE" id="PS51186"/>
    </source>
</evidence>
<dbReference type="AlphaFoldDB" id="A0A2S6IW86"/>
<dbReference type="PANTHER" id="PTHR13947">
    <property type="entry name" value="GNAT FAMILY N-ACETYLTRANSFERASE"/>
    <property type="match status" value="1"/>
</dbReference>
<dbReference type="Gene3D" id="3.40.630.30">
    <property type="match status" value="1"/>
</dbReference>
<name>A0A2S6IW86_9ACTN</name>
<dbReference type="EMBL" id="PTJD01000001">
    <property type="protein sequence ID" value="PPK98622.1"/>
    <property type="molecule type" value="Genomic_DNA"/>
</dbReference>
<keyword evidence="4" id="KW-1185">Reference proteome</keyword>
<organism evidence="3 4">
    <name type="scientific">Kineococcus xinjiangensis</name>
    <dbReference type="NCBI Taxonomy" id="512762"/>
    <lineage>
        <taxon>Bacteria</taxon>
        <taxon>Bacillati</taxon>
        <taxon>Actinomycetota</taxon>
        <taxon>Actinomycetes</taxon>
        <taxon>Kineosporiales</taxon>
        <taxon>Kineosporiaceae</taxon>
        <taxon>Kineococcus</taxon>
    </lineage>
</organism>
<dbReference type="Pfam" id="PF00583">
    <property type="entry name" value="Acetyltransf_1"/>
    <property type="match status" value="1"/>
</dbReference>
<reference evidence="3 4" key="1">
    <citation type="submission" date="2018-02" db="EMBL/GenBank/DDBJ databases">
        <title>Genomic Encyclopedia of Archaeal and Bacterial Type Strains, Phase II (KMG-II): from individual species to whole genera.</title>
        <authorList>
            <person name="Goeker M."/>
        </authorList>
    </citation>
    <scope>NUCLEOTIDE SEQUENCE [LARGE SCALE GENOMIC DNA]</scope>
    <source>
        <strain evidence="3 4">DSM 22857</strain>
    </source>
</reference>
<dbReference type="RefSeq" id="WP_104431003.1">
    <property type="nucleotide sequence ID" value="NZ_PTJD01000001.1"/>
</dbReference>
<dbReference type="SUPFAM" id="SSF55729">
    <property type="entry name" value="Acyl-CoA N-acyltransferases (Nat)"/>
    <property type="match status" value="1"/>
</dbReference>
<accession>A0A2S6IW86</accession>
<evidence type="ECO:0000313" key="3">
    <source>
        <dbReference type="EMBL" id="PPK98622.1"/>
    </source>
</evidence>
<dbReference type="GO" id="GO:0008080">
    <property type="term" value="F:N-acetyltransferase activity"/>
    <property type="evidence" value="ECO:0007669"/>
    <property type="project" value="InterPro"/>
</dbReference>
<dbReference type="InterPro" id="IPR000182">
    <property type="entry name" value="GNAT_dom"/>
</dbReference>
<dbReference type="PANTHER" id="PTHR13947:SF37">
    <property type="entry name" value="LD18367P"/>
    <property type="match status" value="1"/>
</dbReference>
<protein>
    <submittedName>
        <fullName evidence="3">L-amino acid N-acyltransferase YncA</fullName>
    </submittedName>
</protein>